<reference evidence="7" key="1">
    <citation type="submission" date="2020-10" db="EMBL/GenBank/DDBJ databases">
        <title>ChiBAC.</title>
        <authorList>
            <person name="Zenner C."/>
            <person name="Hitch T.C.A."/>
            <person name="Clavel T."/>
        </authorList>
    </citation>
    <scope>NUCLEOTIDE SEQUENCE</scope>
    <source>
        <strain evidence="7">DSM 107454</strain>
    </source>
</reference>
<dbReference type="PANTHER" id="PTHR33217">
    <property type="entry name" value="TRANSPOSASE FOR INSERTION SEQUENCE ELEMENT IS1081"/>
    <property type="match status" value="1"/>
</dbReference>
<dbReference type="GO" id="GO:0004803">
    <property type="term" value="F:transposase activity"/>
    <property type="evidence" value="ECO:0007669"/>
    <property type="project" value="UniProtKB-UniRule"/>
</dbReference>
<evidence type="ECO:0000256" key="5">
    <source>
        <dbReference type="ARBA" id="ARBA00023172"/>
    </source>
</evidence>
<organism evidence="7 8">
    <name type="scientific">Ructibacterium gallinarum</name>
    <dbReference type="NCBI Taxonomy" id="2779355"/>
    <lineage>
        <taxon>Bacteria</taxon>
        <taxon>Bacillati</taxon>
        <taxon>Bacillota</taxon>
        <taxon>Clostridia</taxon>
        <taxon>Eubacteriales</taxon>
        <taxon>Oscillospiraceae</taxon>
        <taxon>Ructibacterium</taxon>
    </lineage>
</organism>
<evidence type="ECO:0000256" key="2">
    <source>
        <dbReference type="ARBA" id="ARBA00010961"/>
    </source>
</evidence>
<dbReference type="AlphaFoldDB" id="A0A9D5M3S5"/>
<keyword evidence="5 6" id="KW-0233">DNA recombination</keyword>
<dbReference type="Proteomes" id="UP000806542">
    <property type="component" value="Unassembled WGS sequence"/>
</dbReference>
<evidence type="ECO:0000256" key="3">
    <source>
        <dbReference type="ARBA" id="ARBA00022578"/>
    </source>
</evidence>
<protein>
    <recommendedName>
        <fullName evidence="6">Mutator family transposase</fullName>
    </recommendedName>
</protein>
<dbReference type="GO" id="GO:0003677">
    <property type="term" value="F:DNA binding"/>
    <property type="evidence" value="ECO:0007669"/>
    <property type="project" value="UniProtKB-UniRule"/>
</dbReference>
<dbReference type="Pfam" id="PF00872">
    <property type="entry name" value="Transposase_mut"/>
    <property type="match status" value="1"/>
</dbReference>
<dbReference type="PANTHER" id="PTHR33217:SF8">
    <property type="entry name" value="MUTATOR FAMILY TRANSPOSASE"/>
    <property type="match status" value="1"/>
</dbReference>
<comment type="function">
    <text evidence="1 6">Required for the transposition of the insertion element.</text>
</comment>
<gene>
    <name evidence="7" type="ORF">INF28_06385</name>
</gene>
<evidence type="ECO:0000256" key="6">
    <source>
        <dbReference type="RuleBase" id="RU365089"/>
    </source>
</evidence>
<evidence type="ECO:0000256" key="1">
    <source>
        <dbReference type="ARBA" id="ARBA00002190"/>
    </source>
</evidence>
<keyword evidence="6" id="KW-0814">Transposable element</keyword>
<sequence length="53" mass="5968">MLNITIGKNDRSKYWLGMLNDLKNRGEQDILILCADGLSGIKESITEAYPQAR</sequence>
<evidence type="ECO:0000313" key="7">
    <source>
        <dbReference type="EMBL" id="MBE5040085.1"/>
    </source>
</evidence>
<keyword evidence="4 6" id="KW-0238">DNA-binding</keyword>
<proteinExistence type="inferred from homology"/>
<dbReference type="EMBL" id="JADCKB010000011">
    <property type="protein sequence ID" value="MBE5040085.1"/>
    <property type="molecule type" value="Genomic_DNA"/>
</dbReference>
<name>A0A9D5M3S5_9FIRM</name>
<dbReference type="RefSeq" id="WP_318961734.1">
    <property type="nucleotide sequence ID" value="NZ_JADCKB010000011.1"/>
</dbReference>
<accession>A0A9D5M3S5</accession>
<keyword evidence="8" id="KW-1185">Reference proteome</keyword>
<dbReference type="GO" id="GO:0006313">
    <property type="term" value="P:DNA transposition"/>
    <property type="evidence" value="ECO:0007669"/>
    <property type="project" value="UniProtKB-UniRule"/>
</dbReference>
<comment type="similarity">
    <text evidence="2 6">Belongs to the transposase mutator family.</text>
</comment>
<evidence type="ECO:0000256" key="4">
    <source>
        <dbReference type="ARBA" id="ARBA00023125"/>
    </source>
</evidence>
<comment type="caution">
    <text evidence="7">The sequence shown here is derived from an EMBL/GenBank/DDBJ whole genome shotgun (WGS) entry which is preliminary data.</text>
</comment>
<dbReference type="InterPro" id="IPR001207">
    <property type="entry name" value="Transposase_mutator"/>
</dbReference>
<evidence type="ECO:0000313" key="8">
    <source>
        <dbReference type="Proteomes" id="UP000806542"/>
    </source>
</evidence>
<keyword evidence="3 6" id="KW-0815">Transposition</keyword>